<gene>
    <name evidence="2" type="ORF">PN838_13595</name>
</gene>
<dbReference type="InterPro" id="IPR013320">
    <property type="entry name" value="ConA-like_dom_sf"/>
</dbReference>
<keyword evidence="3" id="KW-1185">Reference proteome</keyword>
<feature type="domain" description="Glycosyl hydrolase family 32 C-terminal" evidence="1">
    <location>
        <begin position="38"/>
        <end position="149"/>
    </location>
</feature>
<evidence type="ECO:0000313" key="3">
    <source>
        <dbReference type="Proteomes" id="UP001528411"/>
    </source>
</evidence>
<name>A0ABT5FDK3_9GAMM</name>
<comment type="caution">
    <text evidence="2">The sequence shown here is derived from an EMBL/GenBank/DDBJ whole genome shotgun (WGS) entry which is preliminary data.</text>
</comment>
<protein>
    <submittedName>
        <fullName evidence="2">GH32 C-terminal domain-containing protein</fullName>
    </submittedName>
</protein>
<dbReference type="EMBL" id="JAQOMS010000002">
    <property type="protein sequence ID" value="MDC2889621.1"/>
    <property type="molecule type" value="Genomic_DNA"/>
</dbReference>
<reference evidence="2 3" key="1">
    <citation type="submission" date="2023-01" db="EMBL/GenBank/DDBJ databases">
        <title>Psychrosphaera sp. nov., isolated from marine algae.</title>
        <authorList>
            <person name="Bayburt H."/>
            <person name="Choi B.J."/>
            <person name="Kim J.M."/>
            <person name="Choi D.G."/>
            <person name="Jeon C.O."/>
        </authorList>
    </citation>
    <scope>NUCLEOTIDE SEQUENCE [LARGE SCALE GENOMIC DNA]</scope>
    <source>
        <strain evidence="2 3">G1-22</strain>
    </source>
</reference>
<sequence length="160" mass="17752">MTLVETDNDFFLSNLPSEDILALRTQYVLDVGQVKSLPQSSAYEVIWKFDKSIGNNTITFANNADEKLVINYVAEGNAIEIDRTQSGWIDKGFGQIAVAPLKLIDESEIALSIIIDRSTAEIFCENGLSTLTSNIFPSMPYSKLMVKSNCTVKCFELKAQ</sequence>
<dbReference type="SUPFAM" id="SSF49899">
    <property type="entry name" value="Concanavalin A-like lectins/glucanases"/>
    <property type="match status" value="1"/>
</dbReference>
<dbReference type="Proteomes" id="UP001528411">
    <property type="component" value="Unassembled WGS sequence"/>
</dbReference>
<dbReference type="Pfam" id="PF08244">
    <property type="entry name" value="Glyco_hydro_32C"/>
    <property type="match status" value="1"/>
</dbReference>
<proteinExistence type="predicted"/>
<evidence type="ECO:0000313" key="2">
    <source>
        <dbReference type="EMBL" id="MDC2889621.1"/>
    </source>
</evidence>
<dbReference type="InterPro" id="IPR013189">
    <property type="entry name" value="Glyco_hydro_32_C"/>
</dbReference>
<evidence type="ECO:0000259" key="1">
    <source>
        <dbReference type="Pfam" id="PF08244"/>
    </source>
</evidence>
<organism evidence="2 3">
    <name type="scientific">Psychrosphaera algicola</name>
    <dbReference type="NCBI Taxonomy" id="3023714"/>
    <lineage>
        <taxon>Bacteria</taxon>
        <taxon>Pseudomonadati</taxon>
        <taxon>Pseudomonadota</taxon>
        <taxon>Gammaproteobacteria</taxon>
        <taxon>Alteromonadales</taxon>
        <taxon>Pseudoalteromonadaceae</taxon>
        <taxon>Psychrosphaera</taxon>
    </lineage>
</organism>
<dbReference type="Gene3D" id="2.60.120.560">
    <property type="entry name" value="Exo-inulinase, domain 1"/>
    <property type="match status" value="1"/>
</dbReference>
<accession>A0ABT5FDK3</accession>